<gene>
    <name evidence="2" type="ORF">B0T24DRAFT_588028</name>
</gene>
<comment type="caution">
    <text evidence="2">The sequence shown here is derived from an EMBL/GenBank/DDBJ whole genome shotgun (WGS) entry which is preliminary data.</text>
</comment>
<evidence type="ECO:0000313" key="3">
    <source>
        <dbReference type="Proteomes" id="UP001287356"/>
    </source>
</evidence>
<dbReference type="SUPFAM" id="SSF52467">
    <property type="entry name" value="DHS-like NAD/FAD-binding domain"/>
    <property type="match status" value="1"/>
</dbReference>
<evidence type="ECO:0000256" key="1">
    <source>
        <dbReference type="SAM" id="MobiDB-lite"/>
    </source>
</evidence>
<name>A0AAE0NKX3_9PEZI</name>
<protein>
    <recommendedName>
        <fullName evidence="4">Deacetylase sirtuin-type domain-containing protein</fullName>
    </recommendedName>
</protein>
<proteinExistence type="predicted"/>
<dbReference type="Gene3D" id="3.40.50.1220">
    <property type="entry name" value="TPP-binding domain"/>
    <property type="match status" value="1"/>
</dbReference>
<keyword evidence="3" id="KW-1185">Reference proteome</keyword>
<feature type="compositionally biased region" description="Polar residues" evidence="1">
    <location>
        <begin position="71"/>
        <end position="85"/>
    </location>
</feature>
<dbReference type="AlphaFoldDB" id="A0AAE0NKX3"/>
<reference evidence="2" key="2">
    <citation type="submission" date="2023-06" db="EMBL/GenBank/DDBJ databases">
        <authorList>
            <consortium name="Lawrence Berkeley National Laboratory"/>
            <person name="Haridas S."/>
            <person name="Hensen N."/>
            <person name="Bonometti L."/>
            <person name="Westerberg I."/>
            <person name="Brannstrom I.O."/>
            <person name="Guillou S."/>
            <person name="Cros-Aarteil S."/>
            <person name="Calhoun S."/>
            <person name="Kuo A."/>
            <person name="Mondo S."/>
            <person name="Pangilinan J."/>
            <person name="Riley R."/>
            <person name="Labutti K."/>
            <person name="Andreopoulos B."/>
            <person name="Lipzen A."/>
            <person name="Chen C."/>
            <person name="Yanf M."/>
            <person name="Daum C."/>
            <person name="Ng V."/>
            <person name="Clum A."/>
            <person name="Steindorff A."/>
            <person name="Ohm R."/>
            <person name="Martin F."/>
            <person name="Silar P."/>
            <person name="Natvig D."/>
            <person name="Lalanne C."/>
            <person name="Gautier V."/>
            <person name="Ament-Velasquez S.L."/>
            <person name="Kruys A."/>
            <person name="Hutchinson M.I."/>
            <person name="Powell A.J."/>
            <person name="Barry K."/>
            <person name="Miller A.N."/>
            <person name="Grigoriev I.V."/>
            <person name="Debuchy R."/>
            <person name="Gladieux P."/>
            <person name="Thoren M.H."/>
            <person name="Johannesson H."/>
        </authorList>
    </citation>
    <scope>NUCLEOTIDE SEQUENCE</scope>
    <source>
        <strain evidence="2">CBS 958.72</strain>
    </source>
</reference>
<organism evidence="2 3">
    <name type="scientific">Lasiosphaeria ovina</name>
    <dbReference type="NCBI Taxonomy" id="92902"/>
    <lineage>
        <taxon>Eukaryota</taxon>
        <taxon>Fungi</taxon>
        <taxon>Dikarya</taxon>
        <taxon>Ascomycota</taxon>
        <taxon>Pezizomycotina</taxon>
        <taxon>Sordariomycetes</taxon>
        <taxon>Sordariomycetidae</taxon>
        <taxon>Sordariales</taxon>
        <taxon>Lasiosphaeriaceae</taxon>
        <taxon>Lasiosphaeria</taxon>
    </lineage>
</organism>
<dbReference type="Proteomes" id="UP001287356">
    <property type="component" value="Unassembled WGS sequence"/>
</dbReference>
<feature type="region of interest" description="Disordered" evidence="1">
    <location>
        <begin position="33"/>
        <end position="85"/>
    </location>
</feature>
<reference evidence="2" key="1">
    <citation type="journal article" date="2023" name="Mol. Phylogenet. Evol.">
        <title>Genome-scale phylogeny and comparative genomics of the fungal order Sordariales.</title>
        <authorList>
            <person name="Hensen N."/>
            <person name="Bonometti L."/>
            <person name="Westerberg I."/>
            <person name="Brannstrom I.O."/>
            <person name="Guillou S."/>
            <person name="Cros-Aarteil S."/>
            <person name="Calhoun S."/>
            <person name="Haridas S."/>
            <person name="Kuo A."/>
            <person name="Mondo S."/>
            <person name="Pangilinan J."/>
            <person name="Riley R."/>
            <person name="LaButti K."/>
            <person name="Andreopoulos B."/>
            <person name="Lipzen A."/>
            <person name="Chen C."/>
            <person name="Yan M."/>
            <person name="Daum C."/>
            <person name="Ng V."/>
            <person name="Clum A."/>
            <person name="Steindorff A."/>
            <person name="Ohm R.A."/>
            <person name="Martin F."/>
            <person name="Silar P."/>
            <person name="Natvig D.O."/>
            <person name="Lalanne C."/>
            <person name="Gautier V."/>
            <person name="Ament-Velasquez S.L."/>
            <person name="Kruys A."/>
            <person name="Hutchinson M.I."/>
            <person name="Powell A.J."/>
            <person name="Barry K."/>
            <person name="Miller A.N."/>
            <person name="Grigoriev I.V."/>
            <person name="Debuchy R."/>
            <person name="Gladieux P."/>
            <person name="Hiltunen Thoren M."/>
            <person name="Johannesson H."/>
        </authorList>
    </citation>
    <scope>NUCLEOTIDE SEQUENCE</scope>
    <source>
        <strain evidence="2">CBS 958.72</strain>
    </source>
</reference>
<dbReference type="EMBL" id="JAULSN010000001">
    <property type="protein sequence ID" value="KAK3383366.1"/>
    <property type="molecule type" value="Genomic_DNA"/>
</dbReference>
<accession>A0AAE0NKX3</accession>
<evidence type="ECO:0008006" key="4">
    <source>
        <dbReference type="Google" id="ProtNLM"/>
    </source>
</evidence>
<evidence type="ECO:0000313" key="2">
    <source>
        <dbReference type="EMBL" id="KAK3383366.1"/>
    </source>
</evidence>
<dbReference type="InterPro" id="IPR029035">
    <property type="entry name" value="DHS-like_NAD/FAD-binding_dom"/>
</dbReference>
<feature type="compositionally biased region" description="Acidic residues" evidence="1">
    <location>
        <begin position="43"/>
        <end position="63"/>
    </location>
</feature>
<sequence>MPVSCDIAYVTSPDDGAQKKRLLELEPHEELGPIALRRYSDIDNGDGDGAEEEDEEDEDDDDIYSEHDDTSPITFTVTSPSPPSNMTIVRVGPDDALQLQKIASLLGSAQKLVTVAGAGISTNAGIPTRTFAPSKDFTP</sequence>